<reference evidence="2" key="2">
    <citation type="journal article" date="2023" name="IMA Fungus">
        <title>Comparative genomic study of the Penicillium genus elucidates a diverse pangenome and 15 lateral gene transfer events.</title>
        <authorList>
            <person name="Petersen C."/>
            <person name="Sorensen T."/>
            <person name="Nielsen M.R."/>
            <person name="Sondergaard T.E."/>
            <person name="Sorensen J.L."/>
            <person name="Fitzpatrick D.A."/>
            <person name="Frisvad J.C."/>
            <person name="Nielsen K.L."/>
        </authorList>
    </citation>
    <scope>NUCLEOTIDE SEQUENCE</scope>
    <source>
        <strain evidence="2">IBT 30761</strain>
    </source>
</reference>
<evidence type="ECO:0000313" key="3">
    <source>
        <dbReference type="Proteomes" id="UP001149074"/>
    </source>
</evidence>
<evidence type="ECO:0000256" key="1">
    <source>
        <dbReference type="ARBA" id="ARBA00023172"/>
    </source>
</evidence>
<comment type="caution">
    <text evidence="2">The sequence shown here is derived from an EMBL/GenBank/DDBJ whole genome shotgun (WGS) entry which is preliminary data.</text>
</comment>
<proteinExistence type="predicted"/>
<dbReference type="OrthoDB" id="5149081at2759"/>
<organism evidence="2 3">
    <name type="scientific">Penicillium argentinense</name>
    <dbReference type="NCBI Taxonomy" id="1131581"/>
    <lineage>
        <taxon>Eukaryota</taxon>
        <taxon>Fungi</taxon>
        <taxon>Dikarya</taxon>
        <taxon>Ascomycota</taxon>
        <taxon>Pezizomycotina</taxon>
        <taxon>Eurotiomycetes</taxon>
        <taxon>Eurotiomycetidae</taxon>
        <taxon>Eurotiales</taxon>
        <taxon>Aspergillaceae</taxon>
        <taxon>Penicillium</taxon>
    </lineage>
</organism>
<dbReference type="InterPro" id="IPR013762">
    <property type="entry name" value="Integrase-like_cat_sf"/>
</dbReference>
<dbReference type="InterPro" id="IPR011010">
    <property type="entry name" value="DNA_brk_join_enz"/>
</dbReference>
<dbReference type="PANTHER" id="PTHR34605:SF3">
    <property type="entry name" value="P CELL-TYPE AGGLUTINATION PROTEIN MAP4-LIKE-RELATED"/>
    <property type="match status" value="1"/>
</dbReference>
<gene>
    <name evidence="2" type="ORF">N7532_001377</name>
</gene>
<keyword evidence="3" id="KW-1185">Reference proteome</keyword>
<evidence type="ECO:0000313" key="2">
    <source>
        <dbReference type="EMBL" id="KAJ5110842.1"/>
    </source>
</evidence>
<keyword evidence="1" id="KW-0233">DNA recombination</keyword>
<dbReference type="EMBL" id="JAPQKI010000002">
    <property type="protein sequence ID" value="KAJ5110842.1"/>
    <property type="molecule type" value="Genomic_DNA"/>
</dbReference>
<dbReference type="Gene3D" id="1.10.443.10">
    <property type="entry name" value="Intergrase catalytic core"/>
    <property type="match status" value="1"/>
</dbReference>
<reference evidence="2" key="1">
    <citation type="submission" date="2022-11" db="EMBL/GenBank/DDBJ databases">
        <authorList>
            <person name="Petersen C."/>
        </authorList>
    </citation>
    <scope>NUCLEOTIDE SEQUENCE</scope>
    <source>
        <strain evidence="2">IBT 30761</strain>
    </source>
</reference>
<dbReference type="GeneID" id="81352850"/>
<dbReference type="AlphaFoldDB" id="A0A9W9G3Y9"/>
<name>A0A9W9G3Y9_9EURO</name>
<dbReference type="GO" id="GO:0015074">
    <property type="term" value="P:DNA integration"/>
    <property type="evidence" value="ECO:0007669"/>
    <property type="project" value="InterPro"/>
</dbReference>
<dbReference type="PANTHER" id="PTHR34605">
    <property type="entry name" value="PHAGE_INTEGRASE DOMAIN-CONTAINING PROTEIN"/>
    <property type="match status" value="1"/>
</dbReference>
<accession>A0A9W9G3Y9</accession>
<dbReference type="SUPFAM" id="SSF56349">
    <property type="entry name" value="DNA breaking-rejoining enzymes"/>
    <property type="match status" value="1"/>
</dbReference>
<dbReference type="RefSeq" id="XP_056478912.1">
    <property type="nucleotide sequence ID" value="XM_056613871.1"/>
</dbReference>
<protein>
    <submittedName>
        <fullName evidence="2">Uncharacterized protein</fullName>
    </submittedName>
</protein>
<dbReference type="GO" id="GO:0006310">
    <property type="term" value="P:DNA recombination"/>
    <property type="evidence" value="ECO:0007669"/>
    <property type="project" value="UniProtKB-KW"/>
</dbReference>
<dbReference type="InterPro" id="IPR052925">
    <property type="entry name" value="Phage_Integrase-like_Recomb"/>
</dbReference>
<dbReference type="GO" id="GO:0003677">
    <property type="term" value="F:DNA binding"/>
    <property type="evidence" value="ECO:0007669"/>
    <property type="project" value="InterPro"/>
</dbReference>
<sequence>MDNFLDDKLFDNKHFRRLIDGARRLNPITKVRPLYNPVTPLRDDCEPHRRPELRNRLPGSFAGFLRLGEFTYKTEDLNTRSISATKLTLSDIRFSSSLDHVQLTLKRSKTDRHHEGIQIVLAKTRDEACPVDALQKLLLLDPKGPDAPLFSFHRKPFRKGASQHAQDSGIIDDQIQVLGRWDLGGIQGVFHHERVSLYKLNHQFQTGSPAPLSLLLPPPSPPPS</sequence>
<dbReference type="Proteomes" id="UP001149074">
    <property type="component" value="Unassembled WGS sequence"/>
</dbReference>